<proteinExistence type="predicted"/>
<dbReference type="Gene3D" id="3.40.50.1820">
    <property type="entry name" value="alpha/beta hydrolase"/>
    <property type="match status" value="1"/>
</dbReference>
<dbReference type="GO" id="GO:0006629">
    <property type="term" value="P:lipid metabolic process"/>
    <property type="evidence" value="ECO:0007669"/>
    <property type="project" value="InterPro"/>
</dbReference>
<dbReference type="AlphaFoldDB" id="A0AAD6JFG8"/>
<evidence type="ECO:0000259" key="2">
    <source>
        <dbReference type="Pfam" id="PF01764"/>
    </source>
</evidence>
<feature type="domain" description="Fungal lipase-type" evidence="2">
    <location>
        <begin position="371"/>
        <end position="508"/>
    </location>
</feature>
<dbReference type="InterPro" id="IPR029058">
    <property type="entry name" value="AB_hydrolase_fold"/>
</dbReference>
<dbReference type="InterPro" id="IPR002921">
    <property type="entry name" value="Fungal_lipase-type"/>
</dbReference>
<dbReference type="PANTHER" id="PTHR46483">
    <property type="entry name" value="PHOSPHOLIPASE A1 PLIP2, CHLOROPLASTIC"/>
    <property type="match status" value="1"/>
</dbReference>
<name>A0AAD6JFG8_9ROSI</name>
<reference evidence="3 4" key="1">
    <citation type="journal article" date="2023" name="Int. J. Mol. Sci.">
        <title>De Novo Assembly and Annotation of 11 Diverse Shrub Willow (Salix) Genomes Reveals Novel Gene Organization in Sex-Linked Regions.</title>
        <authorList>
            <person name="Hyden B."/>
            <person name="Feng K."/>
            <person name="Yates T.B."/>
            <person name="Jawdy S."/>
            <person name="Cereghino C."/>
            <person name="Smart L.B."/>
            <person name="Muchero W."/>
        </authorList>
    </citation>
    <scope>NUCLEOTIDE SEQUENCE [LARGE SCALE GENOMIC DNA]</scope>
    <source>
        <tissue evidence="3">Shoot tip</tissue>
    </source>
</reference>
<dbReference type="EMBL" id="JAPFFJ010000017">
    <property type="protein sequence ID" value="KAJ6404123.1"/>
    <property type="molecule type" value="Genomic_DNA"/>
</dbReference>
<evidence type="ECO:0000313" key="3">
    <source>
        <dbReference type="EMBL" id="KAJ6404123.1"/>
    </source>
</evidence>
<keyword evidence="4" id="KW-1185">Reference proteome</keyword>
<accession>A0AAD6JFG8</accession>
<organism evidence="3 4">
    <name type="scientific">Salix udensis</name>
    <dbReference type="NCBI Taxonomy" id="889485"/>
    <lineage>
        <taxon>Eukaryota</taxon>
        <taxon>Viridiplantae</taxon>
        <taxon>Streptophyta</taxon>
        <taxon>Embryophyta</taxon>
        <taxon>Tracheophyta</taxon>
        <taxon>Spermatophyta</taxon>
        <taxon>Magnoliopsida</taxon>
        <taxon>eudicotyledons</taxon>
        <taxon>Gunneridae</taxon>
        <taxon>Pentapetalae</taxon>
        <taxon>rosids</taxon>
        <taxon>fabids</taxon>
        <taxon>Malpighiales</taxon>
        <taxon>Salicaceae</taxon>
        <taxon>Saliceae</taxon>
        <taxon>Salix</taxon>
    </lineage>
</organism>
<dbReference type="Proteomes" id="UP001162972">
    <property type="component" value="Chromosome 2"/>
</dbReference>
<evidence type="ECO:0000313" key="4">
    <source>
        <dbReference type="Proteomes" id="UP001162972"/>
    </source>
</evidence>
<dbReference type="PANTHER" id="PTHR46483:SF4">
    <property type="entry name" value="PHOSPHOLIPASE A1 PLIP2, CHLOROPLASTIC"/>
    <property type="match status" value="1"/>
</dbReference>
<dbReference type="GO" id="GO:0008970">
    <property type="term" value="F:phospholipase A1 activity"/>
    <property type="evidence" value="ECO:0007669"/>
    <property type="project" value="InterPro"/>
</dbReference>
<protein>
    <recommendedName>
        <fullName evidence="2">Fungal lipase-type domain-containing protein</fullName>
    </recommendedName>
</protein>
<dbReference type="SUPFAM" id="SSF53474">
    <property type="entry name" value="alpha/beta-Hydrolases"/>
    <property type="match status" value="1"/>
</dbReference>
<evidence type="ECO:0000256" key="1">
    <source>
        <dbReference type="ARBA" id="ARBA00022801"/>
    </source>
</evidence>
<keyword evidence="1" id="KW-0378">Hydrolase</keyword>
<gene>
    <name evidence="3" type="ORF">OIU84_012334</name>
</gene>
<sequence>MDSICLKTAGIHGIASTISTVNGSQVEARSITSASQLSAVARDKSTAPQKKASSTFSFSLRHPWQSLWSGGGKSTRYNGMALDDAVLVENGVEGESVAVGSSEGENGNWVLKILQVKSLWKDEKKGSFDGVNEDVRKEGDVAMVNDEEEECDVCRVGDDDDEGGGKEIKFDRDSFSRLLRRASLAEAKMYEKMSYLGNLAYCIPDIKPENLLKRHGLYFVTSSIERREMAMRTEKNHVPPEDQEAESTIAKDELEGNEQENAGHRISASSAYQIAASAASYLHLHTKSILPLNSSKADASEDSCEGDDKTIEPINTMNPDVASFMATTDSMTAVVAAKEEVKQAVADDLNSTRSSPCEWFISDDNQGTRFFVIQGSETLASWQANLLFEPVLFEGLDVLVHRGIYEAAKGMYEQMLPEVRAHLKSHGRGATFRFTGHSLGGSLSLLLNLMLKIRGEVPASSLLPVITFGAPSIMCGGDRLLRKLGLPRSHVQAITMHRDIVPRAFSCNYPNHVAELLKAINANFRNHPCLNNQVKFLLKVST</sequence>
<dbReference type="Pfam" id="PF01764">
    <property type="entry name" value="Lipase_3"/>
    <property type="match status" value="1"/>
</dbReference>
<comment type="caution">
    <text evidence="3">The sequence shown here is derived from an EMBL/GenBank/DDBJ whole genome shotgun (WGS) entry which is preliminary data.</text>
</comment>
<dbReference type="InterPro" id="IPR043367">
    <property type="entry name" value="PLIP1/2/3"/>
</dbReference>